<feature type="domain" description="Gfo/Idh/MocA-like oxidoreductase N-terminal" evidence="3">
    <location>
        <begin position="49"/>
        <end position="143"/>
    </location>
</feature>
<dbReference type="InterPro" id="IPR050463">
    <property type="entry name" value="Gfo/Idh/MocA_oxidrdct_glycsds"/>
</dbReference>
<organism evidence="5 6">
    <name type="scientific">Brachybacterium epidermidis</name>
    <dbReference type="NCBI Taxonomy" id="2781983"/>
    <lineage>
        <taxon>Bacteria</taxon>
        <taxon>Bacillati</taxon>
        <taxon>Actinomycetota</taxon>
        <taxon>Actinomycetes</taxon>
        <taxon>Micrococcales</taxon>
        <taxon>Dermabacteraceae</taxon>
        <taxon>Brachybacterium</taxon>
    </lineage>
</organism>
<evidence type="ECO:0000313" key="5">
    <source>
        <dbReference type="EMBL" id="MBE9405135.1"/>
    </source>
</evidence>
<evidence type="ECO:0000259" key="4">
    <source>
        <dbReference type="Pfam" id="PF22725"/>
    </source>
</evidence>
<dbReference type="InterPro" id="IPR055170">
    <property type="entry name" value="GFO_IDH_MocA-like_dom"/>
</dbReference>
<evidence type="ECO:0000256" key="2">
    <source>
        <dbReference type="ARBA" id="ARBA00023027"/>
    </source>
</evidence>
<keyword evidence="2" id="KW-0520">NAD</keyword>
<dbReference type="InterPro" id="IPR000683">
    <property type="entry name" value="Gfo/Idh/MocA-like_OxRdtase_N"/>
</dbReference>
<dbReference type="Pfam" id="PF22725">
    <property type="entry name" value="GFO_IDH_MocA_C3"/>
    <property type="match status" value="1"/>
</dbReference>
<sequence>MSASDGATYAPAAMPKPVVEPGEFVFAAMHLDHGHIVGMTEGLIGAGGTLRWVYDPQPERAAAFQERFPEVRIADSEEQVLADEEVRLVAAAAIPSDRAPLGIRVMEAGKDYFTDKTPLTTLDQLAAAREAVTRTGQKYAVYYSERIHVEAAVLAGQLIDRGAIGRVIQVMGMGPHRLGAPESRPDWFYCRAQYGGIITDIGSHNFEQMLTFTGSEDAEILSSAIGNFAHPDHPELDDFGEAHIALSSGASGYVRVDWFTPDGLRTWGDGRTFILGTEGYIELRKYVDITTDNGPGQVLLVDGDGEHRIQADGQVGYPFFGDLILDVLNRTENAMTQDHAFKAVELALKAQEQARVLTEPR</sequence>
<dbReference type="Proteomes" id="UP000644727">
    <property type="component" value="Unassembled WGS sequence"/>
</dbReference>
<dbReference type="SUPFAM" id="SSF51735">
    <property type="entry name" value="NAD(P)-binding Rossmann-fold domains"/>
    <property type="match status" value="1"/>
</dbReference>
<protein>
    <submittedName>
        <fullName evidence="5">Gfo/Idh/MocA family oxidoreductase</fullName>
    </submittedName>
</protein>
<dbReference type="EMBL" id="JADEYR010000021">
    <property type="protein sequence ID" value="MBE9405135.1"/>
    <property type="molecule type" value="Genomic_DNA"/>
</dbReference>
<comment type="caution">
    <text evidence="5">The sequence shown here is derived from an EMBL/GenBank/DDBJ whole genome shotgun (WGS) entry which is preliminary data.</text>
</comment>
<dbReference type="PANTHER" id="PTHR43818">
    <property type="entry name" value="BCDNA.GH03377"/>
    <property type="match status" value="1"/>
</dbReference>
<name>A0ABR9W6Y2_9MICO</name>
<dbReference type="Pfam" id="PF01408">
    <property type="entry name" value="GFO_IDH_MocA"/>
    <property type="match status" value="1"/>
</dbReference>
<keyword evidence="1" id="KW-0560">Oxidoreductase</keyword>
<keyword evidence="6" id="KW-1185">Reference proteome</keyword>
<dbReference type="PANTHER" id="PTHR43818:SF11">
    <property type="entry name" value="BCDNA.GH03377"/>
    <property type="match status" value="1"/>
</dbReference>
<proteinExistence type="predicted"/>
<accession>A0ABR9W6Y2</accession>
<dbReference type="Gene3D" id="3.40.50.720">
    <property type="entry name" value="NAD(P)-binding Rossmann-like Domain"/>
    <property type="match status" value="1"/>
</dbReference>
<dbReference type="SUPFAM" id="SSF55347">
    <property type="entry name" value="Glyceraldehyde-3-phosphate dehydrogenase-like, C-terminal domain"/>
    <property type="match status" value="1"/>
</dbReference>
<evidence type="ECO:0000313" key="6">
    <source>
        <dbReference type="Proteomes" id="UP000644727"/>
    </source>
</evidence>
<gene>
    <name evidence="5" type="ORF">IOE58_13435</name>
</gene>
<dbReference type="Gene3D" id="3.30.360.10">
    <property type="entry name" value="Dihydrodipicolinate Reductase, domain 2"/>
    <property type="match status" value="1"/>
</dbReference>
<feature type="domain" description="GFO/IDH/MocA-like oxidoreductase" evidence="4">
    <location>
        <begin position="155"/>
        <end position="282"/>
    </location>
</feature>
<dbReference type="InterPro" id="IPR036291">
    <property type="entry name" value="NAD(P)-bd_dom_sf"/>
</dbReference>
<evidence type="ECO:0000259" key="3">
    <source>
        <dbReference type="Pfam" id="PF01408"/>
    </source>
</evidence>
<evidence type="ECO:0000256" key="1">
    <source>
        <dbReference type="ARBA" id="ARBA00023002"/>
    </source>
</evidence>
<reference evidence="5 6" key="1">
    <citation type="submission" date="2020-10" db="EMBL/GenBank/DDBJ databases">
        <title>Draft genome and description of Brachybacterium epidermidis sp nov.</title>
        <authorList>
            <person name="Boxberger M."/>
            <person name="La Scola B."/>
        </authorList>
    </citation>
    <scope>NUCLEOTIDE SEQUENCE [LARGE SCALE GENOMIC DNA]</scope>
    <source>
        <strain evidence="5 6">Marseille-Q2903</strain>
    </source>
</reference>